<sequence length="74" mass="8658">MYLKVSFNNNQPFKFTGPFRFSTTDQTLRGVIDYNNTETITAFDYGNTLEYKGNNYGYSRIHLQDEEESNPSQE</sequence>
<evidence type="ECO:0000313" key="2">
    <source>
        <dbReference type="EMBL" id="WJW70204.1"/>
    </source>
</evidence>
<proteinExistence type="predicted"/>
<evidence type="ECO:0000313" key="4">
    <source>
        <dbReference type="Proteomes" id="UP001431572"/>
    </source>
</evidence>
<dbReference type="EMBL" id="JACATZ010000001">
    <property type="protein sequence ID" value="NWJ46811.1"/>
    <property type="molecule type" value="Genomic_DNA"/>
</dbReference>
<dbReference type="RefSeq" id="WP_341472081.1">
    <property type="nucleotide sequence ID" value="NZ_CP128401.1"/>
</dbReference>
<dbReference type="EMBL" id="CP128401">
    <property type="protein sequence ID" value="WJW70204.1"/>
    <property type="molecule type" value="Genomic_DNA"/>
</dbReference>
<reference evidence="1 3" key="1">
    <citation type="submission" date="2020-06" db="EMBL/GenBank/DDBJ databases">
        <title>Anoxygenic phototrophic Chloroflexota member uses a Type I reaction center.</title>
        <authorList>
            <person name="Tsuji J.M."/>
            <person name="Shaw N.A."/>
            <person name="Nagashima S."/>
            <person name="Venkiteswaran J."/>
            <person name="Schiff S.L."/>
            <person name="Hanada S."/>
            <person name="Tank M."/>
            <person name="Neufeld J.D."/>
        </authorList>
    </citation>
    <scope>NUCLEOTIDE SEQUENCE [LARGE SCALE GENOMIC DNA]</scope>
    <source>
        <strain evidence="1">L227-S17</strain>
    </source>
</reference>
<organism evidence="1 3">
    <name type="scientific">Candidatus Chlorohelix allophototropha</name>
    <dbReference type="NCBI Taxonomy" id="3003348"/>
    <lineage>
        <taxon>Bacteria</taxon>
        <taxon>Bacillati</taxon>
        <taxon>Chloroflexota</taxon>
        <taxon>Chloroflexia</taxon>
        <taxon>Candidatus Chloroheliales</taxon>
        <taxon>Candidatus Chloroheliaceae</taxon>
        <taxon>Candidatus Chlorohelix</taxon>
    </lineage>
</organism>
<name>A0A8T7M410_9CHLR</name>
<protein>
    <submittedName>
        <fullName evidence="1">Uncharacterized protein</fullName>
    </submittedName>
</protein>
<geneLocation type="plasmid" evidence="2 4">
    <name>unnamed1</name>
</geneLocation>
<evidence type="ECO:0000313" key="1">
    <source>
        <dbReference type="EMBL" id="NWJ46811.1"/>
    </source>
</evidence>
<gene>
    <name evidence="1" type="ORF">HXX08_13120</name>
    <name evidence="2" type="ORF">OZ401_004721</name>
</gene>
<dbReference type="Proteomes" id="UP001431572">
    <property type="component" value="Plasmid unnamed1"/>
</dbReference>
<keyword evidence="2" id="KW-0614">Plasmid</keyword>
<dbReference type="AlphaFoldDB" id="A0A8T7M410"/>
<accession>A0A8T7M410</accession>
<dbReference type="Proteomes" id="UP000521676">
    <property type="component" value="Unassembled WGS sequence"/>
</dbReference>
<evidence type="ECO:0000313" key="3">
    <source>
        <dbReference type="Proteomes" id="UP000521676"/>
    </source>
</evidence>
<reference evidence="2" key="2">
    <citation type="journal article" date="2024" name="Nature">
        <title>Anoxygenic phototroph of the Chloroflexota uses a type I reaction centre.</title>
        <authorList>
            <person name="Tsuji J.M."/>
            <person name="Shaw N.A."/>
            <person name="Nagashima S."/>
            <person name="Venkiteswaran J.J."/>
            <person name="Schiff S.L."/>
            <person name="Watanabe T."/>
            <person name="Fukui M."/>
            <person name="Hanada S."/>
            <person name="Tank M."/>
            <person name="Neufeld J.D."/>
        </authorList>
    </citation>
    <scope>NUCLEOTIDE SEQUENCE</scope>
    <source>
        <strain evidence="2">L227-S17</strain>
        <plasmid evidence="2 4">unnamed1</plasmid>
    </source>
</reference>
<keyword evidence="4" id="KW-1185">Reference proteome</keyword>